<dbReference type="Pfam" id="PF07143">
    <property type="entry name" value="CrtC"/>
    <property type="match status" value="1"/>
</dbReference>
<dbReference type="AlphaFoldDB" id="A0A2T5K3A2"/>
<dbReference type="OrthoDB" id="9770826at2"/>
<evidence type="ECO:0000313" key="3">
    <source>
        <dbReference type="EMBL" id="PTR16818.1"/>
    </source>
</evidence>
<dbReference type="PANTHER" id="PTHR38591:SF1">
    <property type="entry name" value="BLL1000 PROTEIN"/>
    <property type="match status" value="1"/>
</dbReference>
<feature type="signal peptide" evidence="1">
    <location>
        <begin position="1"/>
        <end position="32"/>
    </location>
</feature>
<dbReference type="GO" id="GO:0016787">
    <property type="term" value="F:hydrolase activity"/>
    <property type="evidence" value="ECO:0007669"/>
    <property type="project" value="UniProtKB-KW"/>
</dbReference>
<dbReference type="Pfam" id="PF17186">
    <property type="entry name" value="Lipocalin_9"/>
    <property type="match status" value="1"/>
</dbReference>
<sequence>MNARHHAARGRFALAAALAGLFLIPGAPPTAAQGFAGLGATAEGFAVPERGAGLAFPRDHGPHPDYRIEWWYLTSVLTGEDGRDYGIQWTLFRSALAPREGAGWDSPQLWLGHAALTTPDRHFAAERYGRGGIGQAGVVAEPFEAWIDDWRMTGTAPPGADPLSALELSAAGEGFGYALRLAAQGPLVPQGEQGYSVKSAAGQASWYYSQPFYEVEGQLEIEGETIAVTGQAWLDREWSSQPLAADQTGWDWFSLMFDDGARLMGFRLRDGGAGYTSATWIEPDGRPTPMPPGALRVTPLRVAEVAGREIPVDWRLELPARDLDVTVEAMNDAAWMGTSVPYWEGPITISGSHSGRGYLEMTGY</sequence>
<dbReference type="RefSeq" id="WP_108221354.1">
    <property type="nucleotide sequence ID" value="NZ_CP090021.1"/>
</dbReference>
<keyword evidence="1" id="KW-0732">Signal</keyword>
<dbReference type="Gene3D" id="2.40.370.10">
    <property type="entry name" value="AttH-like domain"/>
    <property type="match status" value="2"/>
</dbReference>
<feature type="domain" description="AttH" evidence="2">
    <location>
        <begin position="68"/>
        <end position="240"/>
    </location>
</feature>
<evidence type="ECO:0000256" key="1">
    <source>
        <dbReference type="SAM" id="SignalP"/>
    </source>
</evidence>
<dbReference type="SUPFAM" id="SSF159245">
    <property type="entry name" value="AttH-like"/>
    <property type="match status" value="1"/>
</dbReference>
<feature type="chain" id="PRO_5015718784" evidence="1">
    <location>
        <begin position="33"/>
        <end position="364"/>
    </location>
</feature>
<gene>
    <name evidence="3" type="ORF">C8J28_112117</name>
</gene>
<dbReference type="Proteomes" id="UP000244060">
    <property type="component" value="Unassembled WGS sequence"/>
</dbReference>
<evidence type="ECO:0000313" key="4">
    <source>
        <dbReference type="Proteomes" id="UP000244060"/>
    </source>
</evidence>
<dbReference type="InterPro" id="IPR023374">
    <property type="entry name" value="AttH-like_dom_sf"/>
</dbReference>
<keyword evidence="3" id="KW-0378">Hydrolase</keyword>
<dbReference type="EMBL" id="QAOT01000012">
    <property type="protein sequence ID" value="PTR16818.1"/>
    <property type="molecule type" value="Genomic_DNA"/>
</dbReference>
<comment type="caution">
    <text evidence="3">The sequence shown here is derived from an EMBL/GenBank/DDBJ whole genome shotgun (WGS) entry which is preliminary data.</text>
</comment>
<reference evidence="3 4" key="1">
    <citation type="submission" date="2018-04" db="EMBL/GenBank/DDBJ databases">
        <title>Genomic Encyclopedia of Type Strains, Phase III (KMG-III): the genomes of soil and plant-associated and newly described type strains.</title>
        <authorList>
            <person name="Whitman W."/>
        </authorList>
    </citation>
    <scope>NUCLEOTIDE SEQUENCE [LARGE SCALE GENOMIC DNA]</scope>
    <source>
        <strain evidence="3 4">KA25</strain>
    </source>
</reference>
<dbReference type="InterPro" id="IPR010791">
    <property type="entry name" value="AttH_dom"/>
</dbReference>
<dbReference type="PANTHER" id="PTHR38591">
    <property type="entry name" value="HYDROLASE"/>
    <property type="match status" value="1"/>
</dbReference>
<evidence type="ECO:0000259" key="2">
    <source>
        <dbReference type="Pfam" id="PF07143"/>
    </source>
</evidence>
<organism evidence="3 4">
    <name type="scientific">Cereibacter azotoformans</name>
    <dbReference type="NCBI Taxonomy" id="43057"/>
    <lineage>
        <taxon>Bacteria</taxon>
        <taxon>Pseudomonadati</taxon>
        <taxon>Pseudomonadota</taxon>
        <taxon>Alphaproteobacteria</taxon>
        <taxon>Rhodobacterales</taxon>
        <taxon>Paracoccaceae</taxon>
        <taxon>Cereibacter</taxon>
    </lineage>
</organism>
<proteinExistence type="predicted"/>
<keyword evidence="4" id="KW-1185">Reference proteome</keyword>
<name>A0A2T5K3A2_9RHOB</name>
<accession>A0A2T5K3A2</accession>
<protein>
    <submittedName>
        <fullName evidence="3">Putative secreted hydrolase</fullName>
    </submittedName>
</protein>